<protein>
    <submittedName>
        <fullName evidence="1">Uncharacterized protein</fullName>
    </submittedName>
</protein>
<reference evidence="1 2" key="1">
    <citation type="submission" date="2018-11" db="EMBL/GenBank/DDBJ databases">
        <authorList>
            <consortium name="Pathogen Informatics"/>
        </authorList>
    </citation>
    <scope>NUCLEOTIDE SEQUENCE [LARGE SCALE GENOMIC DNA]</scope>
    <source>
        <strain evidence="1 2">Zambia</strain>
    </source>
</reference>
<gene>
    <name evidence="1" type="ORF">SMRZ_LOCUS14649</name>
</gene>
<proteinExistence type="predicted"/>
<organism evidence="1 2">
    <name type="scientific">Schistosoma margrebowiei</name>
    <dbReference type="NCBI Taxonomy" id="48269"/>
    <lineage>
        <taxon>Eukaryota</taxon>
        <taxon>Metazoa</taxon>
        <taxon>Spiralia</taxon>
        <taxon>Lophotrochozoa</taxon>
        <taxon>Platyhelminthes</taxon>
        <taxon>Trematoda</taxon>
        <taxon>Digenea</taxon>
        <taxon>Strigeidida</taxon>
        <taxon>Schistosomatoidea</taxon>
        <taxon>Schistosomatidae</taxon>
        <taxon>Schistosoma</taxon>
    </lineage>
</organism>
<dbReference type="EMBL" id="UZAI01016806">
    <property type="protein sequence ID" value="VDP16337.1"/>
    <property type="molecule type" value="Genomic_DNA"/>
</dbReference>
<sequence length="104" mass="12040">MEIKKLSSNIKVGIFNTNFKTVLLYRAKTSRTTTSIVKEVQSVLLYGAETWRITTTTNKKVQVFINNCLLKILNIHWPDTISNSLLWERTNQLKRKLGKDDRNG</sequence>
<evidence type="ECO:0000313" key="2">
    <source>
        <dbReference type="Proteomes" id="UP000277204"/>
    </source>
</evidence>
<dbReference type="Proteomes" id="UP000277204">
    <property type="component" value="Unassembled WGS sequence"/>
</dbReference>
<keyword evidence="2" id="KW-1185">Reference proteome</keyword>
<dbReference type="AlphaFoldDB" id="A0A183MF24"/>
<evidence type="ECO:0000313" key="1">
    <source>
        <dbReference type="EMBL" id="VDP16337.1"/>
    </source>
</evidence>
<name>A0A183MF24_9TREM</name>
<accession>A0A183MF24</accession>